<feature type="domain" description="RNA polymerase sigma factor 70 region 4 type 2" evidence="8">
    <location>
        <begin position="125"/>
        <end position="172"/>
    </location>
</feature>
<dbReference type="InterPro" id="IPR013249">
    <property type="entry name" value="RNA_pol_sigma70_r4_t2"/>
</dbReference>
<dbReference type="PANTHER" id="PTHR43133">
    <property type="entry name" value="RNA POLYMERASE ECF-TYPE SIGMA FACTO"/>
    <property type="match status" value="1"/>
</dbReference>
<name>A0AA41Y4Y1_9BACT</name>
<dbReference type="NCBIfam" id="TIGR02985">
    <property type="entry name" value="Sig70_bacteroi1"/>
    <property type="match status" value="1"/>
</dbReference>
<evidence type="ECO:0000313" key="10">
    <source>
        <dbReference type="Proteomes" id="UP001163821"/>
    </source>
</evidence>
<accession>A0AA41Y4Y1</accession>
<evidence type="ECO:0000313" key="9">
    <source>
        <dbReference type="EMBL" id="MCW0481601.1"/>
    </source>
</evidence>
<dbReference type="NCBIfam" id="TIGR02937">
    <property type="entry name" value="sigma70-ECF"/>
    <property type="match status" value="1"/>
</dbReference>
<dbReference type="AlphaFoldDB" id="A0AA41Y4Y1"/>
<dbReference type="Gene3D" id="1.10.1740.10">
    <property type="match status" value="1"/>
</dbReference>
<dbReference type="SUPFAM" id="SSF88946">
    <property type="entry name" value="Sigma2 domain of RNA polymerase sigma factors"/>
    <property type="match status" value="1"/>
</dbReference>
<comment type="similarity">
    <text evidence="1 6">Belongs to the sigma-70 factor family. ECF subfamily.</text>
</comment>
<evidence type="ECO:0000256" key="5">
    <source>
        <dbReference type="ARBA" id="ARBA00023163"/>
    </source>
</evidence>
<dbReference type="GO" id="GO:0006352">
    <property type="term" value="P:DNA-templated transcription initiation"/>
    <property type="evidence" value="ECO:0007669"/>
    <property type="project" value="InterPro"/>
</dbReference>
<dbReference type="InterPro" id="IPR013324">
    <property type="entry name" value="RNA_pol_sigma_r3/r4-like"/>
</dbReference>
<keyword evidence="3 6" id="KW-0731">Sigma factor</keyword>
<dbReference type="RefSeq" id="WP_282590210.1">
    <property type="nucleotide sequence ID" value="NZ_JAPAAF010000002.1"/>
</dbReference>
<dbReference type="InterPro" id="IPR014327">
    <property type="entry name" value="RNA_pol_sigma70_bacteroid"/>
</dbReference>
<evidence type="ECO:0000256" key="3">
    <source>
        <dbReference type="ARBA" id="ARBA00023082"/>
    </source>
</evidence>
<protein>
    <recommendedName>
        <fullName evidence="6">RNA polymerase sigma factor</fullName>
    </recommendedName>
</protein>
<dbReference type="InterPro" id="IPR039425">
    <property type="entry name" value="RNA_pol_sigma-70-like"/>
</dbReference>
<evidence type="ECO:0000259" key="7">
    <source>
        <dbReference type="Pfam" id="PF04542"/>
    </source>
</evidence>
<evidence type="ECO:0000256" key="6">
    <source>
        <dbReference type="RuleBase" id="RU000716"/>
    </source>
</evidence>
<keyword evidence="5 6" id="KW-0804">Transcription</keyword>
<evidence type="ECO:0000256" key="2">
    <source>
        <dbReference type="ARBA" id="ARBA00023015"/>
    </source>
</evidence>
<dbReference type="Gene3D" id="1.10.10.10">
    <property type="entry name" value="Winged helix-like DNA-binding domain superfamily/Winged helix DNA-binding domain"/>
    <property type="match status" value="1"/>
</dbReference>
<dbReference type="InterPro" id="IPR036388">
    <property type="entry name" value="WH-like_DNA-bd_sf"/>
</dbReference>
<dbReference type="PANTHER" id="PTHR43133:SF46">
    <property type="entry name" value="RNA POLYMERASE SIGMA-70 FACTOR ECF SUBFAMILY"/>
    <property type="match status" value="1"/>
</dbReference>
<gene>
    <name evidence="9" type="ORF">N2K84_02595</name>
</gene>
<sequence>MNERLSHKNQDSILHLKEGSSEAFRELFDAYGPRIHRFSMGYLHNSFEAEEIVQEVFLKIWKVREELSETKSLESFIFTIAKNAILNTIRKSKYEEVYFAYTKLHPQKDVLLDEELDFNELERAYRLSVEKLSPKRKEVFLLSREKNLTNAEIAQQLGVSVKTVENQMTSALSEIRKYLHQYGFSGLIFFDLFL</sequence>
<organism evidence="9 10">
    <name type="scientific">Gaoshiqia sediminis</name>
    <dbReference type="NCBI Taxonomy" id="2986998"/>
    <lineage>
        <taxon>Bacteria</taxon>
        <taxon>Pseudomonadati</taxon>
        <taxon>Bacteroidota</taxon>
        <taxon>Bacteroidia</taxon>
        <taxon>Marinilabiliales</taxon>
        <taxon>Prolixibacteraceae</taxon>
        <taxon>Gaoshiqia</taxon>
    </lineage>
</organism>
<keyword evidence="4 6" id="KW-0238">DNA-binding</keyword>
<dbReference type="InterPro" id="IPR007627">
    <property type="entry name" value="RNA_pol_sigma70_r2"/>
</dbReference>
<dbReference type="Pfam" id="PF04542">
    <property type="entry name" value="Sigma70_r2"/>
    <property type="match status" value="1"/>
</dbReference>
<dbReference type="Proteomes" id="UP001163821">
    <property type="component" value="Unassembled WGS sequence"/>
</dbReference>
<dbReference type="InterPro" id="IPR014284">
    <property type="entry name" value="RNA_pol_sigma-70_dom"/>
</dbReference>
<dbReference type="GO" id="GO:0016987">
    <property type="term" value="F:sigma factor activity"/>
    <property type="evidence" value="ECO:0007669"/>
    <property type="project" value="UniProtKB-KW"/>
</dbReference>
<reference evidence="9" key="1">
    <citation type="submission" date="2022-10" db="EMBL/GenBank/DDBJ databases">
        <title>Gaoshiqiia sediminis gen. nov., sp. nov., isolated from coastal sediment.</title>
        <authorList>
            <person name="Yu W.X."/>
            <person name="Mu D.S."/>
            <person name="Du J.Z."/>
            <person name="Liang Y.Q."/>
        </authorList>
    </citation>
    <scope>NUCLEOTIDE SEQUENCE</scope>
    <source>
        <strain evidence="9">A06</strain>
    </source>
</reference>
<dbReference type="EMBL" id="JAPAAF010000002">
    <property type="protein sequence ID" value="MCW0481601.1"/>
    <property type="molecule type" value="Genomic_DNA"/>
</dbReference>
<dbReference type="SUPFAM" id="SSF88659">
    <property type="entry name" value="Sigma3 and sigma4 domains of RNA polymerase sigma factors"/>
    <property type="match status" value="1"/>
</dbReference>
<dbReference type="InterPro" id="IPR013325">
    <property type="entry name" value="RNA_pol_sigma_r2"/>
</dbReference>
<evidence type="ECO:0000256" key="4">
    <source>
        <dbReference type="ARBA" id="ARBA00023125"/>
    </source>
</evidence>
<evidence type="ECO:0000259" key="8">
    <source>
        <dbReference type="Pfam" id="PF08281"/>
    </source>
</evidence>
<dbReference type="Pfam" id="PF08281">
    <property type="entry name" value="Sigma70_r4_2"/>
    <property type="match status" value="1"/>
</dbReference>
<dbReference type="PROSITE" id="PS01063">
    <property type="entry name" value="SIGMA70_ECF"/>
    <property type="match status" value="1"/>
</dbReference>
<comment type="caution">
    <text evidence="9">The sequence shown here is derived from an EMBL/GenBank/DDBJ whole genome shotgun (WGS) entry which is preliminary data.</text>
</comment>
<evidence type="ECO:0000256" key="1">
    <source>
        <dbReference type="ARBA" id="ARBA00010641"/>
    </source>
</evidence>
<keyword evidence="10" id="KW-1185">Reference proteome</keyword>
<proteinExistence type="inferred from homology"/>
<feature type="domain" description="RNA polymerase sigma-70 region 2" evidence="7">
    <location>
        <begin position="27"/>
        <end position="93"/>
    </location>
</feature>
<keyword evidence="2 6" id="KW-0805">Transcription regulation</keyword>
<dbReference type="GO" id="GO:0003677">
    <property type="term" value="F:DNA binding"/>
    <property type="evidence" value="ECO:0007669"/>
    <property type="project" value="UniProtKB-KW"/>
</dbReference>
<dbReference type="InterPro" id="IPR000838">
    <property type="entry name" value="RNA_pol_sigma70_ECF_CS"/>
</dbReference>